<sequence>MKILVINGHPYKGSYVSALFQNYLQNIEISSHEVRTLVLGDEKFDPILRFGYSLRMEADDFIERSQKDILWADHLVFFYPVWWGSMPALLQGWIDRVLMPGFAYNMKGLKTQKHLKGKTAELFITADAPEWYIRCIPNSPIRLMRTHILGLCGIRVRRSHVLGMTTLKGNSKARIHFLTLVGKPAARL</sequence>
<dbReference type="PANTHER" id="PTHR10204:SF34">
    <property type="entry name" value="NAD(P)H DEHYDROGENASE [QUINONE] 1 ISOFORM 1"/>
    <property type="match status" value="1"/>
</dbReference>
<dbReference type="InterPro" id="IPR003680">
    <property type="entry name" value="Flavodoxin_fold"/>
</dbReference>
<comment type="similarity">
    <text evidence="1">Belongs to the NAD(P)H dehydrogenase (quinone) family.</text>
</comment>
<dbReference type="HOGENOM" id="CLU_058643_1_0_10"/>
<dbReference type="InterPro" id="IPR029039">
    <property type="entry name" value="Flavoprotein-like_sf"/>
</dbReference>
<name>E4RZD1_LEAB4</name>
<feature type="domain" description="Flavodoxin-like fold" evidence="3">
    <location>
        <begin position="1"/>
        <end position="166"/>
    </location>
</feature>
<reference key="1">
    <citation type="submission" date="2010-11" db="EMBL/GenBank/DDBJ databases">
        <title>The complete genome of Leadbetterella byssophila DSM 17132.</title>
        <authorList>
            <consortium name="US DOE Joint Genome Institute (JGI-PGF)"/>
            <person name="Lucas S."/>
            <person name="Copeland A."/>
            <person name="Lapidus A."/>
            <person name="Glavina del Rio T."/>
            <person name="Dalin E."/>
            <person name="Tice H."/>
            <person name="Bruce D."/>
            <person name="Goodwin L."/>
            <person name="Pitluck S."/>
            <person name="Kyrpides N."/>
            <person name="Mavromatis K."/>
            <person name="Ivanova N."/>
            <person name="Teshima H."/>
            <person name="Brettin T."/>
            <person name="Detter J.C."/>
            <person name="Han C."/>
            <person name="Tapia R."/>
            <person name="Land M."/>
            <person name="Hauser L."/>
            <person name="Markowitz V."/>
            <person name="Cheng J.-F."/>
            <person name="Hugenholtz P."/>
            <person name="Woyke T."/>
            <person name="Wu D."/>
            <person name="Tindall B."/>
            <person name="Pomrenke H.G."/>
            <person name="Brambilla E."/>
            <person name="Klenk H.-P."/>
            <person name="Eisen J.A."/>
        </authorList>
    </citation>
    <scope>NUCLEOTIDE SEQUENCE [LARGE SCALE GENOMIC DNA]</scope>
    <source>
        <strain>DSM 17132</strain>
    </source>
</reference>
<organism evidence="4 5">
    <name type="scientific">Leadbetterella byssophila (strain DSM 17132 / JCM 16389 / KACC 11308 / NBRC 106382 / 4M15)</name>
    <dbReference type="NCBI Taxonomy" id="649349"/>
    <lineage>
        <taxon>Bacteria</taxon>
        <taxon>Pseudomonadati</taxon>
        <taxon>Bacteroidota</taxon>
        <taxon>Cytophagia</taxon>
        <taxon>Cytophagales</taxon>
        <taxon>Leadbetterellaceae</taxon>
        <taxon>Leadbetterella</taxon>
    </lineage>
</organism>
<dbReference type="GO" id="GO:0003955">
    <property type="term" value="F:NAD(P)H dehydrogenase (quinone) activity"/>
    <property type="evidence" value="ECO:0007669"/>
    <property type="project" value="TreeGrafter"/>
</dbReference>
<dbReference type="STRING" id="649349.Lbys_0708"/>
<evidence type="ECO:0000256" key="2">
    <source>
        <dbReference type="ARBA" id="ARBA00023002"/>
    </source>
</evidence>
<evidence type="ECO:0000259" key="3">
    <source>
        <dbReference type="Pfam" id="PF02525"/>
    </source>
</evidence>
<protein>
    <submittedName>
        <fullName evidence="4">NAD(P)H dehydrogenase (Quinone)</fullName>
    </submittedName>
</protein>
<dbReference type="Pfam" id="PF02525">
    <property type="entry name" value="Flavodoxin_2"/>
    <property type="match status" value="1"/>
</dbReference>
<dbReference type="Gene3D" id="3.40.50.360">
    <property type="match status" value="1"/>
</dbReference>
<dbReference type="KEGG" id="lby:Lbys_0708"/>
<reference evidence="4 5" key="2">
    <citation type="journal article" date="2011" name="Stand. Genomic Sci.">
        <title>Complete genome sequence of Leadbetterella byssophila type strain (4M15).</title>
        <authorList>
            <person name="Abt B."/>
            <person name="Teshima H."/>
            <person name="Lucas S."/>
            <person name="Lapidus A."/>
            <person name="Del Rio T.G."/>
            <person name="Nolan M."/>
            <person name="Tice H."/>
            <person name="Cheng J.F."/>
            <person name="Pitluck S."/>
            <person name="Liolios K."/>
            <person name="Pagani I."/>
            <person name="Ivanova N."/>
            <person name="Mavromatis K."/>
            <person name="Pati A."/>
            <person name="Tapia R."/>
            <person name="Han C."/>
            <person name="Goodwin L."/>
            <person name="Chen A."/>
            <person name="Palaniappan K."/>
            <person name="Land M."/>
            <person name="Hauser L."/>
            <person name="Chang Y.J."/>
            <person name="Jeffries C.D."/>
            <person name="Rohde M."/>
            <person name="Goker M."/>
            <person name="Tindall B.J."/>
            <person name="Detter J.C."/>
            <person name="Woyke T."/>
            <person name="Bristow J."/>
            <person name="Eisen J.A."/>
            <person name="Markowitz V."/>
            <person name="Hugenholtz P."/>
            <person name="Klenk H.P."/>
            <person name="Kyrpides N.C."/>
        </authorList>
    </citation>
    <scope>NUCLEOTIDE SEQUENCE [LARGE SCALE GENOMIC DNA]</scope>
    <source>
        <strain evidence="5">DSM 17132 / JCM 16389 / KACC 11308 / NBRC 106382 / 4M15</strain>
    </source>
</reference>
<keyword evidence="2" id="KW-0560">Oxidoreductase</keyword>
<evidence type="ECO:0000313" key="4">
    <source>
        <dbReference type="EMBL" id="ADQ16470.1"/>
    </source>
</evidence>
<dbReference type="AlphaFoldDB" id="E4RZD1"/>
<dbReference type="EMBL" id="CP002305">
    <property type="protein sequence ID" value="ADQ16470.1"/>
    <property type="molecule type" value="Genomic_DNA"/>
</dbReference>
<dbReference type="GO" id="GO:0005829">
    <property type="term" value="C:cytosol"/>
    <property type="evidence" value="ECO:0007669"/>
    <property type="project" value="TreeGrafter"/>
</dbReference>
<evidence type="ECO:0000313" key="5">
    <source>
        <dbReference type="Proteomes" id="UP000007435"/>
    </source>
</evidence>
<proteinExistence type="inferred from homology"/>
<dbReference type="eggNOG" id="COG2249">
    <property type="taxonomic scope" value="Bacteria"/>
</dbReference>
<dbReference type="PANTHER" id="PTHR10204">
    <property type="entry name" value="NAD P H OXIDOREDUCTASE-RELATED"/>
    <property type="match status" value="1"/>
</dbReference>
<dbReference type="OrthoDB" id="652200at2"/>
<evidence type="ECO:0000256" key="1">
    <source>
        <dbReference type="ARBA" id="ARBA00006252"/>
    </source>
</evidence>
<dbReference type="SUPFAM" id="SSF52218">
    <property type="entry name" value="Flavoproteins"/>
    <property type="match status" value="1"/>
</dbReference>
<dbReference type="InterPro" id="IPR051545">
    <property type="entry name" value="NAD(P)H_dehydrogenase_qn"/>
</dbReference>
<gene>
    <name evidence="4" type="ordered locus">Lbys_0708</name>
</gene>
<dbReference type="RefSeq" id="WP_013407522.1">
    <property type="nucleotide sequence ID" value="NC_014655.1"/>
</dbReference>
<accession>E4RZD1</accession>
<keyword evidence="5" id="KW-1185">Reference proteome</keyword>
<dbReference type="Proteomes" id="UP000007435">
    <property type="component" value="Chromosome"/>
</dbReference>